<dbReference type="InterPro" id="IPR011990">
    <property type="entry name" value="TPR-like_helical_dom_sf"/>
</dbReference>
<name>A0ABN7AM14_9HEMI</name>
<dbReference type="Pfam" id="PF12584">
    <property type="entry name" value="TRAPPC10"/>
    <property type="match status" value="1"/>
</dbReference>
<accession>A0ABN7AM14</accession>
<feature type="domain" description="TRAPPC10/Trs130 N-terminal" evidence="6">
    <location>
        <begin position="20"/>
        <end position="332"/>
    </location>
</feature>
<organism evidence="8 9">
    <name type="scientific">Nesidiocoris tenuis</name>
    <dbReference type="NCBI Taxonomy" id="355587"/>
    <lineage>
        <taxon>Eukaryota</taxon>
        <taxon>Metazoa</taxon>
        <taxon>Ecdysozoa</taxon>
        <taxon>Arthropoda</taxon>
        <taxon>Hexapoda</taxon>
        <taxon>Insecta</taxon>
        <taxon>Pterygota</taxon>
        <taxon>Neoptera</taxon>
        <taxon>Paraneoptera</taxon>
        <taxon>Hemiptera</taxon>
        <taxon>Heteroptera</taxon>
        <taxon>Panheteroptera</taxon>
        <taxon>Cimicomorpha</taxon>
        <taxon>Miridae</taxon>
        <taxon>Dicyphina</taxon>
        <taxon>Nesidiocoris</taxon>
    </lineage>
</organism>
<evidence type="ECO:0000259" key="7">
    <source>
        <dbReference type="Pfam" id="PF23604"/>
    </source>
</evidence>
<dbReference type="Pfam" id="PF23604">
    <property type="entry name" value="Ig_TRAPPC10"/>
    <property type="match status" value="1"/>
</dbReference>
<dbReference type="InterPro" id="IPR056917">
    <property type="entry name" value="Ig_TRAPPC10"/>
</dbReference>
<evidence type="ECO:0000256" key="3">
    <source>
        <dbReference type="ARBA" id="ARBA00023034"/>
    </source>
</evidence>
<evidence type="ECO:0000259" key="5">
    <source>
        <dbReference type="Pfam" id="PF12584"/>
    </source>
</evidence>
<dbReference type="Proteomes" id="UP001307889">
    <property type="component" value="Chromosome 4"/>
</dbReference>
<feature type="domain" description="Trafficking protein particle complex subunit 11" evidence="4">
    <location>
        <begin position="380"/>
        <end position="540"/>
    </location>
</feature>
<evidence type="ECO:0000256" key="1">
    <source>
        <dbReference type="ARBA" id="ARBA00004555"/>
    </source>
</evidence>
<dbReference type="SUPFAM" id="SSF48452">
    <property type="entry name" value="TPR-like"/>
    <property type="match status" value="1"/>
</dbReference>
<evidence type="ECO:0000313" key="8">
    <source>
        <dbReference type="EMBL" id="BES93279.1"/>
    </source>
</evidence>
<dbReference type="InterPro" id="IPR022233">
    <property type="entry name" value="TRAPPC10/Trs130_C"/>
</dbReference>
<dbReference type="PANTHER" id="PTHR13251:SF3">
    <property type="entry name" value="TRAFFICKING PROTEIN PARTICLE COMPLEX SUBUNIT 10"/>
    <property type="match status" value="1"/>
</dbReference>
<dbReference type="InterPro" id="IPR056913">
    <property type="entry name" value="TRAPPC10/Trs130_N"/>
</dbReference>
<dbReference type="EMBL" id="AP028912">
    <property type="protein sequence ID" value="BES93279.1"/>
    <property type="molecule type" value="Genomic_DNA"/>
</dbReference>
<dbReference type="InterPro" id="IPR021773">
    <property type="entry name" value="TPC11"/>
</dbReference>
<keyword evidence="2" id="KW-0813">Transport</keyword>
<proteinExistence type="predicted"/>
<dbReference type="Gene3D" id="1.25.40.10">
    <property type="entry name" value="Tetratricopeptide repeat domain"/>
    <property type="match status" value="1"/>
</dbReference>
<comment type="subcellular location">
    <subcellularLocation>
        <location evidence="1">Golgi apparatus</location>
    </subcellularLocation>
</comment>
<keyword evidence="3" id="KW-0333">Golgi apparatus</keyword>
<dbReference type="Pfam" id="PF11817">
    <property type="entry name" value="Foie-gras_1"/>
    <property type="match status" value="1"/>
</dbReference>
<dbReference type="InterPro" id="IPR045126">
    <property type="entry name" value="TRAPPC10/Trs130"/>
</dbReference>
<dbReference type="Pfam" id="PF23036">
    <property type="entry name" value="TRAPPC10_1st"/>
    <property type="match status" value="1"/>
</dbReference>
<gene>
    <name evidence="8" type="ORF">NTJ_06088</name>
</gene>
<evidence type="ECO:0000259" key="4">
    <source>
        <dbReference type="Pfam" id="PF11817"/>
    </source>
</evidence>
<sequence>MSDTKIMNGAADRIPEIHINERKPIVTYAGDKELFLSLEPTLSSSLPNEPAEWRRAYGRAIKMVNVSATFVPFAKDVLPKEGDFRLIDQPVLHTYWTQCSDVDAYKSTVREDIEMWMRVLLQYNLNDWVIILVETYDFRKSNKLLPRTTVFDKIKSDYGTKHADRCLAVINPLRSESRSVGSWRGLVVNLRLLLLTAFDRSLIKFEEIIREQREKRNQAGWSFTKYFLLQEELAFVLEMLGVYEEALVQYDELDALFTQFILNFNLGETPEWLAQFQSSLDSWDGLSITTGVILKERTRIQENKASLLQFRNYLFSRQCAMLLYSNKPSEVAERTLPYLHNCIRELSLLDVVMTPGASACWVFLSCLEILQTCENYKETAHVESYSKFTAGIWSYARQKLEELGRLCGLMPGQKQTSEQIHTSVQLFAGLIEESAKPVEKLKKALSCHEEFTKQYLELSELAMGTYKHIGRARSARSLGFDLAKFYWSIGDYATATSFLQNALHCYEQDGWKQLAASARLHLAESYLKLGDMLKYAKMCLSIACTPELDIAIRLKNYEYLKTTLASANPDPPWTGLLTDCLTLEDVDIQVDQGSTKVTAVFNVMCHLPVETTVSTISAAISHHGLKNDKRHRDSVDNNSIKKSKESLAPVNPFLQRLPLSVRLDYKQDKSLASANVEVKNQKSLVRRTDSHGKYRKISTVTKADFARSLTCHDVTLKPGPNTLVLSSEVNESGSYRLNQLSVMLFDNFELLSPPHQQKIQFEVLHTLPTVALTNSSELLAGLVQTAVLQVTSQGHHIAEGSALELRSSTGLTMQQSANEEDAMDERLTVELPEIMANSTYNVPILIYAALPSYKETSPIVHSISIRTPWAHEEELISLQLQPALYAVLKLHSASANGKFLFVTVAGLSSQPIRVHDPAMTVVSPPGITIAPCNSSAKNIVVDNEKKASFMWRMESMHNVKATPVKTEFSLYYETDDESDSNIPLLYKCLFELSNFMTLYIVECKVEPGRGSEFCRVSTVCQLFIKVTRSTDCGSDSSLMYEVFAEHNMWAVCGKALGVLTWDDKSNEQSVTVDVMPLVNGFLPLPTVRLSKYIPANSRYNNMRLDHQPHLEQFSAGQVYNSSKGAQVHVITASSPQDM</sequence>
<feature type="domain" description="TRAPPC10/Trs130 C-terminal" evidence="5">
    <location>
        <begin position="1009"/>
        <end position="1130"/>
    </location>
</feature>
<evidence type="ECO:0000259" key="6">
    <source>
        <dbReference type="Pfam" id="PF23036"/>
    </source>
</evidence>
<protein>
    <submittedName>
        <fullName evidence="8">Foie gras liver health family 1</fullName>
    </submittedName>
</protein>
<feature type="domain" description="TRAPPC10 Ig-like" evidence="7">
    <location>
        <begin position="768"/>
        <end position="882"/>
    </location>
</feature>
<keyword evidence="9" id="KW-1185">Reference proteome</keyword>
<evidence type="ECO:0000313" key="9">
    <source>
        <dbReference type="Proteomes" id="UP001307889"/>
    </source>
</evidence>
<dbReference type="PANTHER" id="PTHR13251">
    <property type="entry name" value="EPILEPSY HOLOPROSENCEPHALY CANDIDATE 1/TMEM1"/>
    <property type="match status" value="1"/>
</dbReference>
<evidence type="ECO:0000256" key="2">
    <source>
        <dbReference type="ARBA" id="ARBA00022448"/>
    </source>
</evidence>
<reference evidence="8 9" key="1">
    <citation type="submission" date="2023-09" db="EMBL/GenBank/DDBJ databases">
        <title>Nesidiocoris tenuis whole genome shotgun sequence.</title>
        <authorList>
            <person name="Shibata T."/>
            <person name="Shimoda M."/>
            <person name="Kobayashi T."/>
            <person name="Uehara T."/>
        </authorList>
    </citation>
    <scope>NUCLEOTIDE SEQUENCE [LARGE SCALE GENOMIC DNA]</scope>
    <source>
        <strain evidence="8 9">Japan</strain>
    </source>
</reference>